<gene>
    <name evidence="2" type="ORF">NKR23_g5166</name>
</gene>
<protein>
    <submittedName>
        <fullName evidence="2">Uncharacterized protein</fullName>
    </submittedName>
</protein>
<proteinExistence type="predicted"/>
<keyword evidence="3" id="KW-1185">Reference proteome</keyword>
<reference evidence="2" key="1">
    <citation type="submission" date="2022-07" db="EMBL/GenBank/DDBJ databases">
        <title>Fungi with potential for degradation of polypropylene.</title>
        <authorList>
            <person name="Gostincar C."/>
        </authorList>
    </citation>
    <scope>NUCLEOTIDE SEQUENCE</scope>
    <source>
        <strain evidence="2">EXF-13308</strain>
    </source>
</reference>
<dbReference type="Proteomes" id="UP001174694">
    <property type="component" value="Unassembled WGS sequence"/>
</dbReference>
<dbReference type="EMBL" id="JANBVO010000013">
    <property type="protein sequence ID" value="KAJ9148322.1"/>
    <property type="molecule type" value="Genomic_DNA"/>
</dbReference>
<feature type="region of interest" description="Disordered" evidence="1">
    <location>
        <begin position="1"/>
        <end position="22"/>
    </location>
</feature>
<evidence type="ECO:0000313" key="3">
    <source>
        <dbReference type="Proteomes" id="UP001174694"/>
    </source>
</evidence>
<sequence>MSSKRKGHLKKRAKKHGSKKQPSMIITLRAPPNELAKVALRPRQQPDIPIGAKCFFFKLPLELRDKIYGHLLIVRGSIKFMKAWHTLFYRQRMEVHTSILAVNKKISQEAVRVMMSKNTFTYIPRELPPGEYEFSSFIKPEARYIRRENSRKIQFDKVSHLARRLEIWIDANRFDSPNMDLAAKAIQELNLPSNGINLDTFRITFPNSRADKSVLPLLWKWFSKGGEVVKALRTLRCNFIEIDFHGGRTSGRPCLKTRLDMRYSHAAGGAAPKDGLEERLGGDAETQRIREEVKKKVTEALDTLRWRVEGACLSPEKAMEMGLWEEKLGCCYDTPRGLGAL</sequence>
<feature type="compositionally biased region" description="Basic residues" evidence="1">
    <location>
        <begin position="1"/>
        <end position="19"/>
    </location>
</feature>
<dbReference type="AlphaFoldDB" id="A0AA38VR63"/>
<accession>A0AA38VR63</accession>
<evidence type="ECO:0000313" key="2">
    <source>
        <dbReference type="EMBL" id="KAJ9148322.1"/>
    </source>
</evidence>
<evidence type="ECO:0000256" key="1">
    <source>
        <dbReference type="SAM" id="MobiDB-lite"/>
    </source>
</evidence>
<name>A0AA38VR63_9PEZI</name>
<comment type="caution">
    <text evidence="2">The sequence shown here is derived from an EMBL/GenBank/DDBJ whole genome shotgun (WGS) entry which is preliminary data.</text>
</comment>
<organism evidence="2 3">
    <name type="scientific">Pleurostoma richardsiae</name>
    <dbReference type="NCBI Taxonomy" id="41990"/>
    <lineage>
        <taxon>Eukaryota</taxon>
        <taxon>Fungi</taxon>
        <taxon>Dikarya</taxon>
        <taxon>Ascomycota</taxon>
        <taxon>Pezizomycotina</taxon>
        <taxon>Sordariomycetes</taxon>
        <taxon>Sordariomycetidae</taxon>
        <taxon>Calosphaeriales</taxon>
        <taxon>Pleurostomataceae</taxon>
        <taxon>Pleurostoma</taxon>
    </lineage>
</organism>